<name>A0A8S0WD76_CYCAE</name>
<reference evidence="2 3" key="1">
    <citation type="submission" date="2020-01" db="EMBL/GenBank/DDBJ databases">
        <authorList>
            <person name="Gupta K D."/>
        </authorList>
    </citation>
    <scope>NUCLEOTIDE SEQUENCE [LARGE SCALE GENOMIC DNA]</scope>
</reference>
<comment type="caution">
    <text evidence="2">The sequence shown here is derived from an EMBL/GenBank/DDBJ whole genome shotgun (WGS) entry which is preliminary data.</text>
</comment>
<organism evidence="2 3">
    <name type="scientific">Cyclocybe aegerita</name>
    <name type="common">Black poplar mushroom</name>
    <name type="synonym">Agrocybe aegerita</name>
    <dbReference type="NCBI Taxonomy" id="1973307"/>
    <lineage>
        <taxon>Eukaryota</taxon>
        <taxon>Fungi</taxon>
        <taxon>Dikarya</taxon>
        <taxon>Basidiomycota</taxon>
        <taxon>Agaricomycotina</taxon>
        <taxon>Agaricomycetes</taxon>
        <taxon>Agaricomycetidae</taxon>
        <taxon>Agaricales</taxon>
        <taxon>Agaricineae</taxon>
        <taxon>Bolbitiaceae</taxon>
        <taxon>Cyclocybe</taxon>
    </lineage>
</organism>
<evidence type="ECO:0000256" key="1">
    <source>
        <dbReference type="SAM" id="MobiDB-lite"/>
    </source>
</evidence>
<evidence type="ECO:0000313" key="3">
    <source>
        <dbReference type="Proteomes" id="UP000467700"/>
    </source>
</evidence>
<proteinExistence type="predicted"/>
<dbReference type="Proteomes" id="UP000467700">
    <property type="component" value="Unassembled WGS sequence"/>
</dbReference>
<dbReference type="OrthoDB" id="3062825at2759"/>
<protein>
    <submittedName>
        <fullName evidence="2">Uncharacterized protein</fullName>
    </submittedName>
</protein>
<dbReference type="AlphaFoldDB" id="A0A8S0WD76"/>
<keyword evidence="3" id="KW-1185">Reference proteome</keyword>
<gene>
    <name evidence="2" type="ORF">AAE3_LOCUS7714</name>
</gene>
<dbReference type="EMBL" id="CACVBS010000049">
    <property type="protein sequence ID" value="CAA7265560.1"/>
    <property type="molecule type" value="Genomic_DNA"/>
</dbReference>
<evidence type="ECO:0000313" key="2">
    <source>
        <dbReference type="EMBL" id="CAA7265560.1"/>
    </source>
</evidence>
<accession>A0A8S0WD76</accession>
<feature type="region of interest" description="Disordered" evidence="1">
    <location>
        <begin position="1"/>
        <end position="24"/>
    </location>
</feature>
<sequence length="225" mass="24641">MQKVTTGGEPSYQDREPLSAPSIPDGTVRFAVQTSERIPLVERMAANLAHYAGQPTNTHIFGTPINRTTSRASEAPAANNTPSSWIPRLVPYVSVPRRQKTLSVNGALSSSQTLCKSSSNLSGSTTGSQSFRAADVPLETQGTAGRQMACVYQFLNTCVPPMTHFFQRFIDFGCTTEKHLLGISLLSRDKVELFLKQLPPAPDGTPMSPMEVFILCEQFYAYKYS</sequence>